<dbReference type="InterPro" id="IPR036010">
    <property type="entry name" value="2Fe-2S_ferredoxin-like_sf"/>
</dbReference>
<name>A0A1I6I2L4_9GAMM</name>
<reference evidence="5 6" key="1">
    <citation type="submission" date="2016-10" db="EMBL/GenBank/DDBJ databases">
        <authorList>
            <person name="de Groot N.N."/>
        </authorList>
    </citation>
    <scope>NUCLEOTIDE SEQUENCE [LARGE SCALE GENOMIC DNA]</scope>
    <source>
        <strain evidence="5 6">CGMCC 1.9167</strain>
    </source>
</reference>
<dbReference type="InterPro" id="IPR008333">
    <property type="entry name" value="Cbr1-like_FAD-bd_dom"/>
</dbReference>
<feature type="domain" description="FAD-binding FR-type" evidence="4">
    <location>
        <begin position="108"/>
        <end position="207"/>
    </location>
</feature>
<comment type="similarity">
    <text evidence="3">Belongs to the Fre/LuxG FAD/NAD(P) flavoprotein oxidoreductase family.</text>
</comment>
<dbReference type="InterPro" id="IPR012675">
    <property type="entry name" value="Beta-grasp_dom_sf"/>
</dbReference>
<gene>
    <name evidence="5" type="ORF">SAMN05216203_1734</name>
</gene>
<evidence type="ECO:0000256" key="1">
    <source>
        <dbReference type="ARBA" id="ARBA00023002"/>
    </source>
</evidence>
<dbReference type="InterPro" id="IPR039261">
    <property type="entry name" value="FNR_nucleotide-bd"/>
</dbReference>
<dbReference type="GO" id="GO:0016491">
    <property type="term" value="F:oxidoreductase activity"/>
    <property type="evidence" value="ECO:0007669"/>
    <property type="project" value="UniProtKB-KW"/>
</dbReference>
<keyword evidence="6" id="KW-1185">Reference proteome</keyword>
<evidence type="ECO:0000256" key="3">
    <source>
        <dbReference type="ARBA" id="ARBA00038177"/>
    </source>
</evidence>
<dbReference type="InterPro" id="IPR017938">
    <property type="entry name" value="Riboflavin_synthase-like_b-brl"/>
</dbReference>
<dbReference type="AlphaFoldDB" id="A0A1I6I2L4"/>
<dbReference type="PANTHER" id="PTHR47354:SF7">
    <property type="entry name" value="NAD(P)H-FLAVIN REDUCTASE"/>
    <property type="match status" value="1"/>
</dbReference>
<dbReference type="PROSITE" id="PS51384">
    <property type="entry name" value="FAD_FR"/>
    <property type="match status" value="1"/>
</dbReference>
<sequence>MNLHPRAPTDMATGPYRIVLRPSGLSFPAGPADDVLGAAGLAGIAVPAACRNGVCELCEARLLKGRAVNTRNQQTIVVGEPLVMCRSRAETDLELEIQAVMAAGQNPPKKFQAKVADVRSISHDVYRVELQLNRRRELSFHAGQYLSVNLPEADPCYFSIASSPSDQAIELHIQATEEWVSAQRVIDALMAGGEITLEMPHGKACLASIPEKPLLMVAAGTGFAQMKSMVDYLRGTRFDHPVTLYWGVRQPEDMYLRDLAETWDREWEPFTFVPVVGDDDDNDWSGHHDQLVNAVLNSGFDWNTVRVMASGSPVMVYTLMDALVGAGLPESEFFSDVLEYAPRY</sequence>
<dbReference type="GO" id="GO:0051536">
    <property type="term" value="F:iron-sulfur cluster binding"/>
    <property type="evidence" value="ECO:0007669"/>
    <property type="project" value="InterPro"/>
</dbReference>
<dbReference type="Gene3D" id="2.40.30.10">
    <property type="entry name" value="Translation factors"/>
    <property type="match status" value="1"/>
</dbReference>
<keyword evidence="1" id="KW-0560">Oxidoreductase</keyword>
<dbReference type="Gene3D" id="3.40.50.80">
    <property type="entry name" value="Nucleotide-binding domain of ferredoxin-NADP reductase (FNR) module"/>
    <property type="match status" value="1"/>
</dbReference>
<dbReference type="InterPro" id="IPR017927">
    <property type="entry name" value="FAD-bd_FR_type"/>
</dbReference>
<dbReference type="Pfam" id="PF00970">
    <property type="entry name" value="FAD_binding_6"/>
    <property type="match status" value="1"/>
</dbReference>
<dbReference type="Gene3D" id="3.10.20.30">
    <property type="match status" value="1"/>
</dbReference>
<dbReference type="Proteomes" id="UP000198644">
    <property type="component" value="Unassembled WGS sequence"/>
</dbReference>
<evidence type="ECO:0000313" key="5">
    <source>
        <dbReference type="EMBL" id="SFR60690.1"/>
    </source>
</evidence>
<dbReference type="Pfam" id="PF00111">
    <property type="entry name" value="Fer2"/>
    <property type="match status" value="1"/>
</dbReference>
<proteinExistence type="inferred from homology"/>
<protein>
    <submittedName>
        <fullName evidence="5">CDP-4-dehydro-6-deoxyglucose reductase</fullName>
    </submittedName>
</protein>
<dbReference type="SUPFAM" id="SSF63380">
    <property type="entry name" value="Riboflavin synthase domain-like"/>
    <property type="match status" value="1"/>
</dbReference>
<dbReference type="InterPro" id="IPR001041">
    <property type="entry name" value="2Fe-2S_ferredoxin-type"/>
</dbReference>
<dbReference type="GO" id="GO:0008218">
    <property type="term" value="P:bioluminescence"/>
    <property type="evidence" value="ECO:0007669"/>
    <property type="project" value="UniProtKB-KW"/>
</dbReference>
<evidence type="ECO:0000256" key="2">
    <source>
        <dbReference type="ARBA" id="ARBA00023223"/>
    </source>
</evidence>
<evidence type="ECO:0000313" key="6">
    <source>
        <dbReference type="Proteomes" id="UP000198644"/>
    </source>
</evidence>
<dbReference type="CDD" id="cd00207">
    <property type="entry name" value="fer2"/>
    <property type="match status" value="1"/>
</dbReference>
<dbReference type="SUPFAM" id="SSF54292">
    <property type="entry name" value="2Fe-2S ferredoxin-like"/>
    <property type="match status" value="1"/>
</dbReference>
<dbReference type="Pfam" id="PF00175">
    <property type="entry name" value="NAD_binding_1"/>
    <property type="match status" value="1"/>
</dbReference>
<organism evidence="5 6">
    <name type="scientific">Marinobacter daqiaonensis</name>
    <dbReference type="NCBI Taxonomy" id="650891"/>
    <lineage>
        <taxon>Bacteria</taxon>
        <taxon>Pseudomonadati</taxon>
        <taxon>Pseudomonadota</taxon>
        <taxon>Gammaproteobacteria</taxon>
        <taxon>Pseudomonadales</taxon>
        <taxon>Marinobacteraceae</taxon>
        <taxon>Marinobacter</taxon>
    </lineage>
</organism>
<keyword evidence="2" id="KW-0455">Luminescence</keyword>
<dbReference type="PRINTS" id="PR00410">
    <property type="entry name" value="PHEHYDRXLASE"/>
</dbReference>
<dbReference type="InterPro" id="IPR001433">
    <property type="entry name" value="OxRdtase_FAD/NAD-bd"/>
</dbReference>
<dbReference type="SUPFAM" id="SSF52343">
    <property type="entry name" value="Ferredoxin reductase-like, C-terminal NADP-linked domain"/>
    <property type="match status" value="1"/>
</dbReference>
<accession>A0A1I6I2L4</accession>
<dbReference type="CDD" id="cd06189">
    <property type="entry name" value="flavin_oxioreductase"/>
    <property type="match status" value="1"/>
</dbReference>
<dbReference type="InterPro" id="IPR050415">
    <property type="entry name" value="MRET"/>
</dbReference>
<dbReference type="STRING" id="650891.SAMN05216203_1734"/>
<dbReference type="EMBL" id="FOYW01000001">
    <property type="protein sequence ID" value="SFR60690.1"/>
    <property type="molecule type" value="Genomic_DNA"/>
</dbReference>
<dbReference type="PANTHER" id="PTHR47354">
    <property type="entry name" value="NADH OXIDOREDUCTASE HCR"/>
    <property type="match status" value="1"/>
</dbReference>
<evidence type="ECO:0000259" key="4">
    <source>
        <dbReference type="PROSITE" id="PS51384"/>
    </source>
</evidence>